<evidence type="ECO:0000313" key="20">
    <source>
        <dbReference type="EMBL" id="EPQ08140.1"/>
    </source>
</evidence>
<dbReference type="PANTHER" id="PTHR47959">
    <property type="entry name" value="ATP-DEPENDENT RNA HELICASE RHLE-RELATED"/>
    <property type="match status" value="1"/>
</dbReference>
<organism evidence="20 21">
    <name type="scientific">Myotis brandtii</name>
    <name type="common">Brandt's bat</name>
    <dbReference type="NCBI Taxonomy" id="109478"/>
    <lineage>
        <taxon>Eukaryota</taxon>
        <taxon>Metazoa</taxon>
        <taxon>Chordata</taxon>
        <taxon>Craniata</taxon>
        <taxon>Vertebrata</taxon>
        <taxon>Euteleostomi</taxon>
        <taxon>Mammalia</taxon>
        <taxon>Eutheria</taxon>
        <taxon>Laurasiatheria</taxon>
        <taxon>Chiroptera</taxon>
        <taxon>Yangochiroptera</taxon>
        <taxon>Vespertilionidae</taxon>
        <taxon>Myotis</taxon>
    </lineage>
</organism>
<dbReference type="InterPro" id="IPR014014">
    <property type="entry name" value="RNA_helicase_DEAD_Q_motif"/>
</dbReference>
<dbReference type="InterPro" id="IPR000629">
    <property type="entry name" value="RNA-helicase_DEAD-box_CS"/>
</dbReference>
<dbReference type="eggNOG" id="KOG0330">
    <property type="taxonomic scope" value="Eukaryota"/>
</dbReference>
<evidence type="ECO:0000256" key="5">
    <source>
        <dbReference type="ARBA" id="ARBA00022806"/>
    </source>
</evidence>
<keyword evidence="21" id="KW-1185">Reference proteome</keyword>
<gene>
    <name evidence="20" type="ORF">D623_10031474</name>
</gene>
<feature type="compositionally biased region" description="Basic and acidic residues" evidence="16">
    <location>
        <begin position="463"/>
        <end position="477"/>
    </location>
</feature>
<accession>S7MX84</accession>
<evidence type="ECO:0000256" key="4">
    <source>
        <dbReference type="ARBA" id="ARBA00022801"/>
    </source>
</evidence>
<keyword evidence="5 15" id="KW-0347">Helicase</keyword>
<name>S7MX84_MYOBR</name>
<evidence type="ECO:0000256" key="1">
    <source>
        <dbReference type="ARBA" id="ARBA00004123"/>
    </source>
</evidence>
<feature type="region of interest" description="Disordered" evidence="16">
    <location>
        <begin position="1"/>
        <end position="23"/>
    </location>
</feature>
<evidence type="ECO:0000256" key="16">
    <source>
        <dbReference type="SAM" id="MobiDB-lite"/>
    </source>
</evidence>
<proteinExistence type="inferred from homology"/>
<dbReference type="Proteomes" id="UP000052978">
    <property type="component" value="Unassembled WGS sequence"/>
</dbReference>
<evidence type="ECO:0000259" key="19">
    <source>
        <dbReference type="PROSITE" id="PS51195"/>
    </source>
</evidence>
<dbReference type="SMART" id="SM00490">
    <property type="entry name" value="HELICc"/>
    <property type="match status" value="1"/>
</dbReference>
<evidence type="ECO:0000259" key="18">
    <source>
        <dbReference type="PROSITE" id="PS51194"/>
    </source>
</evidence>
<dbReference type="GO" id="GO:0042254">
    <property type="term" value="P:ribosome biogenesis"/>
    <property type="evidence" value="ECO:0007669"/>
    <property type="project" value="UniProtKB-ARBA"/>
</dbReference>
<dbReference type="FunFam" id="3.40.50.300:FF:000626">
    <property type="entry name" value="probable ATP-dependent RNA helicase DDX47"/>
    <property type="match status" value="1"/>
</dbReference>
<evidence type="ECO:0000256" key="12">
    <source>
        <dbReference type="ARBA" id="ARBA00072892"/>
    </source>
</evidence>
<comment type="subunit">
    <text evidence="11">Interacts with AGO1 and AGO2. Interacts with GABARAP. Interacts with NOL8; the interaction is RNA-dependent.</text>
</comment>
<evidence type="ECO:0000256" key="8">
    <source>
        <dbReference type="ARBA" id="ARBA00023242"/>
    </source>
</evidence>
<dbReference type="InterPro" id="IPR001650">
    <property type="entry name" value="Helicase_C-like"/>
</dbReference>
<dbReference type="FunFam" id="3.40.50.300:FF:000681">
    <property type="entry name" value="probable ATP-dependent RNA helicase DDX47"/>
    <property type="match status" value="1"/>
</dbReference>
<evidence type="ECO:0000256" key="7">
    <source>
        <dbReference type="ARBA" id="ARBA00022884"/>
    </source>
</evidence>
<dbReference type="Gene3D" id="3.40.50.300">
    <property type="entry name" value="P-loop containing nucleotide triphosphate hydrolases"/>
    <property type="match status" value="3"/>
</dbReference>
<dbReference type="CDD" id="cd17954">
    <property type="entry name" value="DEADc_DDX47"/>
    <property type="match status" value="1"/>
</dbReference>
<dbReference type="AlphaFoldDB" id="S7MX84"/>
<evidence type="ECO:0000256" key="2">
    <source>
        <dbReference type="ARBA" id="ARBA00012552"/>
    </source>
</evidence>
<dbReference type="GO" id="GO:0003724">
    <property type="term" value="F:RNA helicase activity"/>
    <property type="evidence" value="ECO:0007669"/>
    <property type="project" value="UniProtKB-EC"/>
</dbReference>
<evidence type="ECO:0000256" key="13">
    <source>
        <dbReference type="ARBA" id="ARBA00075434"/>
    </source>
</evidence>
<evidence type="ECO:0000256" key="15">
    <source>
        <dbReference type="RuleBase" id="RU000492"/>
    </source>
</evidence>
<comment type="similarity">
    <text evidence="9">Belongs to the DEAD box helicase family. DDX47/RRP3 subfamily.</text>
</comment>
<feature type="domain" description="DEAD-box RNA helicase Q" evidence="19">
    <location>
        <begin position="24"/>
        <end position="52"/>
    </location>
</feature>
<dbReference type="EMBL" id="KE162407">
    <property type="protein sequence ID" value="EPQ08140.1"/>
    <property type="molecule type" value="Genomic_DNA"/>
</dbReference>
<dbReference type="SMART" id="SM00487">
    <property type="entry name" value="DEXDc"/>
    <property type="match status" value="1"/>
</dbReference>
<comment type="catalytic activity">
    <reaction evidence="10">
        <text>ATP + H2O = ADP + phosphate + H(+)</text>
        <dbReference type="Rhea" id="RHEA:13065"/>
        <dbReference type="ChEBI" id="CHEBI:15377"/>
        <dbReference type="ChEBI" id="CHEBI:15378"/>
        <dbReference type="ChEBI" id="CHEBI:30616"/>
        <dbReference type="ChEBI" id="CHEBI:43474"/>
        <dbReference type="ChEBI" id="CHEBI:456216"/>
        <dbReference type="EC" id="3.6.4.13"/>
    </reaction>
</comment>
<reference evidence="20 21" key="1">
    <citation type="journal article" date="2013" name="Nat. Commun.">
        <title>Genome analysis reveals insights into physiology and longevity of the Brandt's bat Myotis brandtii.</title>
        <authorList>
            <person name="Seim I."/>
            <person name="Fang X."/>
            <person name="Xiong Z."/>
            <person name="Lobanov A.V."/>
            <person name="Huang Z."/>
            <person name="Ma S."/>
            <person name="Feng Y."/>
            <person name="Turanov A.A."/>
            <person name="Zhu Y."/>
            <person name="Lenz T.L."/>
            <person name="Gerashchenko M.V."/>
            <person name="Fan D."/>
            <person name="Hee Yim S."/>
            <person name="Yao X."/>
            <person name="Jordan D."/>
            <person name="Xiong Y."/>
            <person name="Ma Y."/>
            <person name="Lyapunov A.N."/>
            <person name="Chen G."/>
            <person name="Kulakova O.I."/>
            <person name="Sun Y."/>
            <person name="Lee S.G."/>
            <person name="Bronson R.T."/>
            <person name="Moskalev A.A."/>
            <person name="Sunyaev S.R."/>
            <person name="Zhang G."/>
            <person name="Krogh A."/>
            <person name="Wang J."/>
            <person name="Gladyshev V.N."/>
        </authorList>
    </citation>
    <scope>NUCLEOTIDE SEQUENCE [LARGE SCALE GENOMIC DNA]</scope>
</reference>
<dbReference type="PROSITE" id="PS00039">
    <property type="entry name" value="DEAD_ATP_HELICASE"/>
    <property type="match status" value="1"/>
</dbReference>
<dbReference type="SUPFAM" id="SSF52540">
    <property type="entry name" value="P-loop containing nucleoside triphosphate hydrolases"/>
    <property type="match status" value="3"/>
</dbReference>
<dbReference type="Pfam" id="PF00270">
    <property type="entry name" value="DEAD"/>
    <property type="match status" value="1"/>
</dbReference>
<protein>
    <recommendedName>
        <fullName evidence="12">Probable ATP-dependent RNA helicase DDX47</fullName>
        <ecNumber evidence="2">3.6.4.13</ecNumber>
    </recommendedName>
    <alternativeName>
        <fullName evidence="13">DEAD box protein 47</fullName>
    </alternativeName>
</protein>
<feature type="region of interest" description="Disordered" evidence="16">
    <location>
        <begin position="463"/>
        <end position="504"/>
    </location>
</feature>
<dbReference type="PROSITE" id="PS51194">
    <property type="entry name" value="HELICASE_CTER"/>
    <property type="match status" value="1"/>
</dbReference>
<evidence type="ECO:0000256" key="14">
    <source>
        <dbReference type="PROSITE-ProRule" id="PRU00552"/>
    </source>
</evidence>
<dbReference type="PANTHER" id="PTHR47959:SF20">
    <property type="entry name" value="RNA HELICASE"/>
    <property type="match status" value="1"/>
</dbReference>
<dbReference type="GO" id="GO:0005730">
    <property type="term" value="C:nucleolus"/>
    <property type="evidence" value="ECO:0007669"/>
    <property type="project" value="UniProtKB-ARBA"/>
</dbReference>
<dbReference type="GO" id="GO:0005829">
    <property type="term" value="C:cytosol"/>
    <property type="evidence" value="ECO:0007669"/>
    <property type="project" value="TreeGrafter"/>
</dbReference>
<evidence type="ECO:0000256" key="11">
    <source>
        <dbReference type="ARBA" id="ARBA00064148"/>
    </source>
</evidence>
<sequence>MAAPEDHGSPTEAPQPAVEEEETKTFKDLGVTDVLCEACDQLGWTKPTKIQVEAIPLALQGRDIIGLAETGSGKTGAFALPILNALLETPQRLFALVLTPTRELAFQISEQFEALGSSIGVQTAVIVGGIDSMSQSLALAKKPHVVIATPGRLIDHLENTKGFNLRALKYLVMDEADRILNMDFETEVDKILKVIPRDRKTFLFSATMTKKVQKLQRAALKDPVKCAVSSKYQTVEKLQQYYIFIPSKFKDTYLVYILNELAGNSFMIFCSTCNNTQRTALLLRNLGFTAIPLHGQMSQDTYLVYILNELAGNSFMIFCSTCNNTQRTALLLRNLGFTAIPLHGQMSQSKRLGSLNKFKAKARSILLATDVASRGLDIPHVDVVVNFDIPTHSKDYIHRVGRTARAGRSGKSITFVTQYDVELFQRIEHLIGKKLPVFPTQDDEVMMLTERVTEAQRFARMELREHGEKKKRTREDAGDNDDTEGALGVRNKVAGGKMKKRKGR</sequence>
<evidence type="ECO:0000256" key="3">
    <source>
        <dbReference type="ARBA" id="ARBA00022741"/>
    </source>
</evidence>
<keyword evidence="3 15" id="KW-0547">Nucleotide-binding</keyword>
<dbReference type="InterPro" id="IPR050079">
    <property type="entry name" value="DEAD_box_RNA_helicase"/>
</dbReference>
<evidence type="ECO:0000256" key="9">
    <source>
        <dbReference type="ARBA" id="ARBA00024350"/>
    </source>
</evidence>
<dbReference type="InterPro" id="IPR027417">
    <property type="entry name" value="P-loop_NTPase"/>
</dbReference>
<evidence type="ECO:0000256" key="6">
    <source>
        <dbReference type="ARBA" id="ARBA00022840"/>
    </source>
</evidence>
<feature type="short sequence motif" description="Q motif" evidence="14">
    <location>
        <begin position="24"/>
        <end position="52"/>
    </location>
</feature>
<keyword evidence="8" id="KW-0539">Nucleus</keyword>
<dbReference type="InterPro" id="IPR044765">
    <property type="entry name" value="DDX47/Rrp3_DEADc"/>
</dbReference>
<dbReference type="InterPro" id="IPR014001">
    <property type="entry name" value="Helicase_ATP-bd"/>
</dbReference>
<dbReference type="PROSITE" id="PS51195">
    <property type="entry name" value="Q_MOTIF"/>
    <property type="match status" value="1"/>
</dbReference>
<feature type="domain" description="Helicase ATP-binding" evidence="17">
    <location>
        <begin position="55"/>
        <end position="226"/>
    </location>
</feature>
<dbReference type="Pfam" id="PF00271">
    <property type="entry name" value="Helicase_C"/>
    <property type="match status" value="1"/>
</dbReference>
<evidence type="ECO:0000259" key="17">
    <source>
        <dbReference type="PROSITE" id="PS51192"/>
    </source>
</evidence>
<dbReference type="InterPro" id="IPR011545">
    <property type="entry name" value="DEAD/DEAH_box_helicase_dom"/>
</dbReference>
<comment type="subcellular location">
    <subcellularLocation>
        <location evidence="1">Nucleus</location>
    </subcellularLocation>
</comment>
<evidence type="ECO:0000313" key="21">
    <source>
        <dbReference type="Proteomes" id="UP000052978"/>
    </source>
</evidence>
<feature type="domain" description="Helicase C-terminal" evidence="18">
    <location>
        <begin position="298"/>
        <end position="446"/>
    </location>
</feature>
<dbReference type="GO" id="GO:0005524">
    <property type="term" value="F:ATP binding"/>
    <property type="evidence" value="ECO:0007669"/>
    <property type="project" value="UniProtKB-KW"/>
</dbReference>
<dbReference type="PROSITE" id="PS51192">
    <property type="entry name" value="HELICASE_ATP_BIND_1"/>
    <property type="match status" value="1"/>
</dbReference>
<keyword evidence="6 15" id="KW-0067">ATP-binding</keyword>
<keyword evidence="4 15" id="KW-0378">Hydrolase</keyword>
<evidence type="ECO:0000256" key="10">
    <source>
        <dbReference type="ARBA" id="ARBA00047984"/>
    </source>
</evidence>
<dbReference type="CDD" id="cd18787">
    <property type="entry name" value="SF2_C_DEAD"/>
    <property type="match status" value="1"/>
</dbReference>
<dbReference type="EC" id="3.6.4.13" evidence="2"/>
<dbReference type="GO" id="GO:0003723">
    <property type="term" value="F:RNA binding"/>
    <property type="evidence" value="ECO:0007669"/>
    <property type="project" value="UniProtKB-KW"/>
</dbReference>
<keyword evidence="7" id="KW-0694">RNA-binding</keyword>
<dbReference type="GO" id="GO:0016787">
    <property type="term" value="F:hydrolase activity"/>
    <property type="evidence" value="ECO:0007669"/>
    <property type="project" value="UniProtKB-KW"/>
</dbReference>